<comment type="catalytic activity">
    <reaction evidence="1">
        <text>Release of an N-terminal amino acid, Xaa-|-Yaa- from a peptide, amide or arylamide. Xaa is preferably Ala, but may be most amino acids including Pro (slow action). When a terminal hydrophobic residue is followed by a prolyl residue, the two may be released as an intact Xaa-Pro dipeptide.</text>
        <dbReference type="EC" id="3.4.11.2"/>
    </reaction>
</comment>
<dbReference type="PRINTS" id="PR00756">
    <property type="entry name" value="ALADIPTASE"/>
</dbReference>
<dbReference type="PROSITE" id="PS51257">
    <property type="entry name" value="PROKAR_LIPOPROTEIN"/>
    <property type="match status" value="1"/>
</dbReference>
<reference evidence="16" key="1">
    <citation type="submission" date="2022-11" db="EMBL/GenBank/DDBJ databases">
        <title>Chitin-degrading and fungicidal potential of chitinolytic bacterial strains from marine environment of the Pacific Ocean regions.</title>
        <authorList>
            <person name="Pentekhina I."/>
            <person name="Nedashkovskaya O."/>
            <person name="Seitkalieva A."/>
            <person name="Podvolotskaya A."/>
            <person name="Tekutyeva L."/>
            <person name="Balabanova L."/>
        </authorList>
    </citation>
    <scope>NUCLEOTIDE SEQUENCE</scope>
    <source>
        <strain evidence="16">KMM 6838</strain>
    </source>
</reference>
<dbReference type="EMBL" id="JAPHQB010000006">
    <property type="protein sequence ID" value="MCX2801194.1"/>
    <property type="molecule type" value="Genomic_DNA"/>
</dbReference>
<evidence type="ECO:0000256" key="9">
    <source>
        <dbReference type="ARBA" id="ARBA00022801"/>
    </source>
</evidence>
<dbReference type="PANTHER" id="PTHR11533">
    <property type="entry name" value="PROTEASE M1 ZINC METALLOPROTEASE"/>
    <property type="match status" value="1"/>
</dbReference>
<dbReference type="RefSeq" id="WP_266044402.1">
    <property type="nucleotide sequence ID" value="NZ_JAPHQB010000006.1"/>
</dbReference>
<evidence type="ECO:0000259" key="14">
    <source>
        <dbReference type="Pfam" id="PF11838"/>
    </source>
</evidence>
<evidence type="ECO:0000256" key="11">
    <source>
        <dbReference type="ARBA" id="ARBA00023049"/>
    </source>
</evidence>
<dbReference type="Pfam" id="PF17900">
    <property type="entry name" value="Peptidase_M1_N"/>
    <property type="match status" value="1"/>
</dbReference>
<dbReference type="GO" id="GO:0006508">
    <property type="term" value="P:proteolysis"/>
    <property type="evidence" value="ECO:0007669"/>
    <property type="project" value="UniProtKB-KW"/>
</dbReference>
<evidence type="ECO:0000256" key="5">
    <source>
        <dbReference type="ARBA" id="ARBA00015611"/>
    </source>
</evidence>
<evidence type="ECO:0000256" key="12">
    <source>
        <dbReference type="SAM" id="MobiDB-lite"/>
    </source>
</evidence>
<gene>
    <name evidence="16" type="primary">pepN</name>
    <name evidence="16" type="ORF">OQJ68_05260</name>
</gene>
<dbReference type="InterPro" id="IPR027268">
    <property type="entry name" value="Peptidase_M4/M1_CTD_sf"/>
</dbReference>
<keyword evidence="7" id="KW-0645">Protease</keyword>
<keyword evidence="6 16" id="KW-0031">Aminopeptidase</keyword>
<evidence type="ECO:0000259" key="13">
    <source>
        <dbReference type="Pfam" id="PF01433"/>
    </source>
</evidence>
<dbReference type="InterPro" id="IPR001930">
    <property type="entry name" value="Peptidase_M1"/>
</dbReference>
<comment type="cofactor">
    <cofactor evidence="2">
        <name>Zn(2+)</name>
        <dbReference type="ChEBI" id="CHEBI:29105"/>
    </cofactor>
</comment>
<dbReference type="EC" id="3.4.11.2" evidence="4"/>
<name>A0AB35HV74_MICTH</name>
<dbReference type="CDD" id="cd09602">
    <property type="entry name" value="M1_APN"/>
    <property type="match status" value="1"/>
</dbReference>
<evidence type="ECO:0000256" key="7">
    <source>
        <dbReference type="ARBA" id="ARBA00022670"/>
    </source>
</evidence>
<evidence type="ECO:0000256" key="10">
    <source>
        <dbReference type="ARBA" id="ARBA00022833"/>
    </source>
</evidence>
<dbReference type="SUPFAM" id="SSF55486">
    <property type="entry name" value="Metalloproteases ('zincins'), catalytic domain"/>
    <property type="match status" value="1"/>
</dbReference>
<keyword evidence="9 16" id="KW-0378">Hydrolase</keyword>
<dbReference type="NCBIfam" id="TIGR02412">
    <property type="entry name" value="pepN_strep_liv"/>
    <property type="match status" value="1"/>
</dbReference>
<dbReference type="PANTHER" id="PTHR11533:SF174">
    <property type="entry name" value="PUROMYCIN-SENSITIVE AMINOPEPTIDASE-RELATED"/>
    <property type="match status" value="1"/>
</dbReference>
<dbReference type="Pfam" id="PF11838">
    <property type="entry name" value="ERAP1_C"/>
    <property type="match status" value="1"/>
</dbReference>
<dbReference type="InterPro" id="IPR014782">
    <property type="entry name" value="Peptidase_M1_dom"/>
</dbReference>
<dbReference type="Gene3D" id="1.10.390.10">
    <property type="entry name" value="Neutral Protease Domain 2"/>
    <property type="match status" value="1"/>
</dbReference>
<dbReference type="GO" id="GO:0005615">
    <property type="term" value="C:extracellular space"/>
    <property type="evidence" value="ECO:0007669"/>
    <property type="project" value="TreeGrafter"/>
</dbReference>
<dbReference type="GO" id="GO:0043171">
    <property type="term" value="P:peptide catabolic process"/>
    <property type="evidence" value="ECO:0007669"/>
    <property type="project" value="TreeGrafter"/>
</dbReference>
<dbReference type="GO" id="GO:0008270">
    <property type="term" value="F:zinc ion binding"/>
    <property type="evidence" value="ECO:0007669"/>
    <property type="project" value="InterPro"/>
</dbReference>
<dbReference type="GO" id="GO:0016020">
    <property type="term" value="C:membrane"/>
    <property type="evidence" value="ECO:0007669"/>
    <property type="project" value="TreeGrafter"/>
</dbReference>
<keyword evidence="11" id="KW-0482">Metalloprotease</keyword>
<evidence type="ECO:0000256" key="3">
    <source>
        <dbReference type="ARBA" id="ARBA00010136"/>
    </source>
</evidence>
<evidence type="ECO:0000256" key="8">
    <source>
        <dbReference type="ARBA" id="ARBA00022723"/>
    </source>
</evidence>
<evidence type="ECO:0000259" key="15">
    <source>
        <dbReference type="Pfam" id="PF17900"/>
    </source>
</evidence>
<proteinExistence type="inferred from homology"/>
<dbReference type="SUPFAM" id="SSF63737">
    <property type="entry name" value="Leukotriene A4 hydrolase N-terminal domain"/>
    <property type="match status" value="1"/>
</dbReference>
<dbReference type="GO" id="GO:0016285">
    <property type="term" value="F:alanyl aminopeptidase activity"/>
    <property type="evidence" value="ECO:0007669"/>
    <property type="project" value="UniProtKB-EC"/>
</dbReference>
<comment type="caution">
    <text evidence="16">The sequence shown here is derived from an EMBL/GenBank/DDBJ whole genome shotgun (WGS) entry which is preliminary data.</text>
</comment>
<dbReference type="Proteomes" id="UP001209730">
    <property type="component" value="Unassembled WGS sequence"/>
</dbReference>
<dbReference type="GO" id="GO:0070006">
    <property type="term" value="F:metalloaminopeptidase activity"/>
    <property type="evidence" value="ECO:0007669"/>
    <property type="project" value="TreeGrafter"/>
</dbReference>
<feature type="region of interest" description="Disordered" evidence="12">
    <location>
        <begin position="26"/>
        <end position="46"/>
    </location>
</feature>
<dbReference type="Gene3D" id="2.60.40.1730">
    <property type="entry name" value="tricorn interacting facor f3 domain"/>
    <property type="match status" value="1"/>
</dbReference>
<dbReference type="InterPro" id="IPR012778">
    <property type="entry name" value="Pept_M1_aminopeptidase"/>
</dbReference>
<accession>A0AB35HV74</accession>
<comment type="similarity">
    <text evidence="3">Belongs to the peptidase M1 family.</text>
</comment>
<feature type="domain" description="Peptidase M1 membrane alanine aminopeptidase" evidence="13">
    <location>
        <begin position="282"/>
        <end position="492"/>
    </location>
</feature>
<keyword evidence="10" id="KW-0862">Zinc</keyword>
<dbReference type="GO" id="GO:0042277">
    <property type="term" value="F:peptide binding"/>
    <property type="evidence" value="ECO:0007669"/>
    <property type="project" value="TreeGrafter"/>
</dbReference>
<dbReference type="Pfam" id="PF01433">
    <property type="entry name" value="Peptidase_M1"/>
    <property type="match status" value="1"/>
</dbReference>
<evidence type="ECO:0000313" key="17">
    <source>
        <dbReference type="Proteomes" id="UP001209730"/>
    </source>
</evidence>
<evidence type="ECO:0000313" key="16">
    <source>
        <dbReference type="EMBL" id="MCX2801194.1"/>
    </source>
</evidence>
<dbReference type="FunFam" id="1.10.390.10:FF:000006">
    <property type="entry name" value="Puromycin-sensitive aminopeptidase"/>
    <property type="match status" value="1"/>
</dbReference>
<keyword evidence="8" id="KW-0479">Metal-binding</keyword>
<feature type="domain" description="Aminopeptidase N-like N-terminal" evidence="15">
    <location>
        <begin position="71"/>
        <end position="241"/>
    </location>
</feature>
<evidence type="ECO:0000256" key="1">
    <source>
        <dbReference type="ARBA" id="ARBA00000098"/>
    </source>
</evidence>
<feature type="domain" description="ERAP1-like C-terminal" evidence="14">
    <location>
        <begin position="574"/>
        <end position="884"/>
    </location>
</feature>
<evidence type="ECO:0000256" key="2">
    <source>
        <dbReference type="ARBA" id="ARBA00001947"/>
    </source>
</evidence>
<sequence length="901" mass="101843">MKTKKQFTSALFCTLLIASCGEKVTTAPQTSEHNRAPAVEAKPDPRVARRAAPGLTAAQAALRRAQIANVDYRISVTLDDKSNHFSGRVIAETEIARPLQQPLTVDFTGGEVQSVSINGQTIPVQYNGYFITIDADKLKPGSNSIAIDYTHPYSSDGSGLHRFQDPEDGNVYLYTHFEPYKANRFAPLFDQPDLKASYTVDVKAPADWQVVTATREEKVETLADGRKHWHFPASKKFSTYIFPLHAGPFVVWESQAGDIPLRLMARKTLAPDVKPQDWFTFTQQSFAFYQKYFGIDYPFGKYDQLIVPDFTIGAMENVAAVTFNEAYVSRGEKTQAERQKLANVIAHEMAHMWFGDLVTMKWWNGLWLKESFATYMASLALATNSEFDDVWENFYLRSKQSAYLADQLPTTHSIEVAVPNTAEAFSNFDSITYGKGGSVLEQLPHFLGKEAFRQGVSSYLQEFSYGNAELKDFMDHLGKAANKDLEQWTQNWLYEAGVNTVTADYQCSEDKITQLTLQQTAPKEYPALREQKIQLGIYRMQDNIMTRVAAVPVTYNGARTEVKEAKGQPCPQILILNDEDWGYVKTRLDNRSVAQATQHINAIESAFTRLMLWQSLFDSVTDAKMPLSEWIDFALSNADAESNINVIRLIASDLGAASAYLHRFNMPEEQRTKYLQAIERFVWAQLNQSPAGSDAQKTWFGAFTKLAHTDAALSNAAQLLSGELEINGLPIDQDKRWQLIILMNRHLYGDYSKLVEEELAKDNNNRAQNFAISAQAIRPTQEAKKTWIDNILNKRDQYKLSQIRAAAGTIFPAEQLNLYHDFSAQLFQAVPQVSNTKDTLYNKAYAMLFPVVCDANDIAQYRRALEGEKDLMPAIKRVLKNRRQQSQWCTAMNHLQLNLPN</sequence>
<dbReference type="AlphaFoldDB" id="A0AB35HV74"/>
<evidence type="ECO:0000256" key="4">
    <source>
        <dbReference type="ARBA" id="ARBA00012564"/>
    </source>
</evidence>
<dbReference type="InterPro" id="IPR042097">
    <property type="entry name" value="Aminopeptidase_N-like_N_sf"/>
</dbReference>
<dbReference type="GO" id="GO:0005737">
    <property type="term" value="C:cytoplasm"/>
    <property type="evidence" value="ECO:0007669"/>
    <property type="project" value="TreeGrafter"/>
</dbReference>
<protein>
    <recommendedName>
        <fullName evidence="5">Aminopeptidase N</fullName>
        <ecNumber evidence="4">3.4.11.2</ecNumber>
    </recommendedName>
</protein>
<dbReference type="InterPro" id="IPR024571">
    <property type="entry name" value="ERAP1-like_C_dom"/>
</dbReference>
<organism evidence="16 17">
    <name type="scientific">Microbulbifer thermotolerans</name>
    <dbReference type="NCBI Taxonomy" id="252514"/>
    <lineage>
        <taxon>Bacteria</taxon>
        <taxon>Pseudomonadati</taxon>
        <taxon>Pseudomonadota</taxon>
        <taxon>Gammaproteobacteria</taxon>
        <taxon>Cellvibrionales</taxon>
        <taxon>Microbulbiferaceae</taxon>
        <taxon>Microbulbifer</taxon>
    </lineage>
</organism>
<dbReference type="InterPro" id="IPR050344">
    <property type="entry name" value="Peptidase_M1_aminopeptidases"/>
</dbReference>
<dbReference type="InterPro" id="IPR045357">
    <property type="entry name" value="Aminopeptidase_N-like_N"/>
</dbReference>
<evidence type="ECO:0000256" key="6">
    <source>
        <dbReference type="ARBA" id="ARBA00022438"/>
    </source>
</evidence>